<sequence length="219" mass="24597">MSKINLCPSMMCADFTKLDLEIQDLEQAGVDLLHMDIMDGNFVPNFALGLEDYISVNRLTHLPLDAHLMIENPIRHVKLFAEAGAQIIYIHPEADRFPLTTLEKIKDYGCKAGIAINPETSIEMVSELLPHIDGVIIMTVNPGFAGQRFIESMDKKIKQVCALRKENEFTFEIGLDGNISPQRIKKYKNIGINNFVLGTSAIFGKEQSYAEIVTELRNL</sequence>
<comment type="caution">
    <text evidence="15">The sequence shown here is derived from an EMBL/GenBank/DDBJ whole genome shotgun (WGS) entry which is preliminary data.</text>
</comment>
<keyword evidence="8 13" id="KW-0479">Metal-binding</keyword>
<proteinExistence type="inferred from homology"/>
<dbReference type="PIRSF" id="PIRSF001461">
    <property type="entry name" value="RPE"/>
    <property type="match status" value="1"/>
</dbReference>
<evidence type="ECO:0000256" key="13">
    <source>
        <dbReference type="PIRSR" id="PIRSR001461-2"/>
    </source>
</evidence>
<evidence type="ECO:0000256" key="2">
    <source>
        <dbReference type="ARBA" id="ARBA00001936"/>
    </source>
</evidence>
<feature type="binding site" evidence="14">
    <location>
        <begin position="143"/>
        <end position="146"/>
    </location>
    <ligand>
        <name>substrate</name>
    </ligand>
</feature>
<comment type="cofactor">
    <cofactor evidence="5">
        <name>Fe(2+)</name>
        <dbReference type="ChEBI" id="CHEBI:29033"/>
    </cofactor>
</comment>
<comment type="cofactor">
    <cofactor evidence="13">
        <name>a divalent metal cation</name>
        <dbReference type="ChEBI" id="CHEBI:60240"/>
    </cofactor>
    <text evidence="13">Binds 1 divalent metal cation per subunit.</text>
</comment>
<feature type="active site" description="Proton donor" evidence="12">
    <location>
        <position position="176"/>
    </location>
</feature>
<evidence type="ECO:0000256" key="9">
    <source>
        <dbReference type="ARBA" id="ARBA00023235"/>
    </source>
</evidence>
<dbReference type="GO" id="GO:0004750">
    <property type="term" value="F:D-ribulose-phosphate 3-epimerase activity"/>
    <property type="evidence" value="ECO:0007669"/>
    <property type="project" value="UniProtKB-UniRule"/>
</dbReference>
<evidence type="ECO:0000256" key="6">
    <source>
        <dbReference type="ARBA" id="ARBA00009541"/>
    </source>
</evidence>
<evidence type="ECO:0000256" key="12">
    <source>
        <dbReference type="PIRSR" id="PIRSR001461-1"/>
    </source>
</evidence>
<keyword evidence="11" id="KW-0119">Carbohydrate metabolism</keyword>
<evidence type="ECO:0000313" key="15">
    <source>
        <dbReference type="EMBL" id="KRL80106.1"/>
    </source>
</evidence>
<keyword evidence="13" id="KW-0862">Zinc</keyword>
<organism evidence="15 16">
    <name type="scientific">Ligilactobacillus equi DSM 15833 = JCM 10991</name>
    <dbReference type="NCBI Taxonomy" id="1423740"/>
    <lineage>
        <taxon>Bacteria</taxon>
        <taxon>Bacillati</taxon>
        <taxon>Bacillota</taxon>
        <taxon>Bacilli</taxon>
        <taxon>Lactobacillales</taxon>
        <taxon>Lactobacillaceae</taxon>
        <taxon>Ligilactobacillus</taxon>
    </lineage>
</organism>
<dbReference type="GO" id="GO:0005737">
    <property type="term" value="C:cytoplasm"/>
    <property type="evidence" value="ECO:0007669"/>
    <property type="project" value="UniProtKB-ARBA"/>
</dbReference>
<comment type="cofactor">
    <cofactor evidence="4">
        <name>Zn(2+)</name>
        <dbReference type="ChEBI" id="CHEBI:29105"/>
    </cofactor>
</comment>
<reference evidence="15 16" key="1">
    <citation type="journal article" date="2015" name="Genome Announc.">
        <title>Expanding the biotechnology potential of lactobacilli through comparative genomics of 213 strains and associated genera.</title>
        <authorList>
            <person name="Sun Z."/>
            <person name="Harris H.M."/>
            <person name="McCann A."/>
            <person name="Guo C."/>
            <person name="Argimon S."/>
            <person name="Zhang W."/>
            <person name="Yang X."/>
            <person name="Jeffery I.B."/>
            <person name="Cooney J.C."/>
            <person name="Kagawa T.F."/>
            <person name="Liu W."/>
            <person name="Song Y."/>
            <person name="Salvetti E."/>
            <person name="Wrobel A."/>
            <person name="Rasinkangas P."/>
            <person name="Parkhill J."/>
            <person name="Rea M.C."/>
            <person name="O'Sullivan O."/>
            <person name="Ritari J."/>
            <person name="Douillard F.P."/>
            <person name="Paul Ross R."/>
            <person name="Yang R."/>
            <person name="Briner A.E."/>
            <person name="Felis G.E."/>
            <person name="de Vos W.M."/>
            <person name="Barrangou R."/>
            <person name="Klaenhammer T.R."/>
            <person name="Caufield P.W."/>
            <person name="Cui Y."/>
            <person name="Zhang H."/>
            <person name="O'Toole P.W."/>
        </authorList>
    </citation>
    <scope>NUCLEOTIDE SEQUENCE [LARGE SCALE GENOMIC DNA]</scope>
    <source>
        <strain evidence="15 16">DSM 15833</strain>
    </source>
</reference>
<keyword evidence="13" id="KW-0464">Manganese</keyword>
<evidence type="ECO:0000256" key="3">
    <source>
        <dbReference type="ARBA" id="ARBA00001941"/>
    </source>
</evidence>
<feature type="binding site" evidence="14">
    <location>
        <position position="67"/>
    </location>
    <ligand>
        <name>substrate</name>
    </ligand>
</feature>
<protein>
    <recommendedName>
        <fullName evidence="7 10">Ribulose-phosphate 3-epimerase</fullName>
        <ecNumber evidence="7 10">5.1.3.1</ecNumber>
    </recommendedName>
</protein>
<feature type="active site" description="Proton acceptor" evidence="12">
    <location>
        <position position="36"/>
    </location>
</feature>
<accession>A0A0R1TMT5</accession>
<dbReference type="PATRIC" id="fig|1423740.3.peg.142"/>
<dbReference type="FunFam" id="3.20.20.70:FF:000004">
    <property type="entry name" value="Ribulose-phosphate 3-epimerase"/>
    <property type="match status" value="1"/>
</dbReference>
<dbReference type="PROSITE" id="PS01085">
    <property type="entry name" value="RIBUL_P_3_EPIMER_1"/>
    <property type="match status" value="1"/>
</dbReference>
<dbReference type="Gene3D" id="3.20.20.70">
    <property type="entry name" value="Aldolase class I"/>
    <property type="match status" value="1"/>
</dbReference>
<dbReference type="RefSeq" id="WP_025020942.1">
    <property type="nucleotide sequence ID" value="NZ_AZFH01000069.1"/>
</dbReference>
<evidence type="ECO:0000256" key="7">
    <source>
        <dbReference type="ARBA" id="ARBA00013188"/>
    </source>
</evidence>
<dbReference type="SUPFAM" id="SSF51366">
    <property type="entry name" value="Ribulose-phoshate binding barrel"/>
    <property type="match status" value="1"/>
</dbReference>
<dbReference type="PANTHER" id="PTHR11749">
    <property type="entry name" value="RIBULOSE-5-PHOSPHATE-3-EPIMERASE"/>
    <property type="match status" value="1"/>
</dbReference>
<dbReference type="Pfam" id="PF00834">
    <property type="entry name" value="Ribul_P_3_epim"/>
    <property type="match status" value="1"/>
</dbReference>
<comment type="cofactor">
    <cofactor evidence="2">
        <name>Mn(2+)</name>
        <dbReference type="ChEBI" id="CHEBI:29035"/>
    </cofactor>
</comment>
<comment type="similarity">
    <text evidence="6 11">Belongs to the ribulose-phosphate 3-epimerase family.</text>
</comment>
<evidence type="ECO:0000256" key="5">
    <source>
        <dbReference type="ARBA" id="ARBA00001954"/>
    </source>
</evidence>
<evidence type="ECO:0000256" key="8">
    <source>
        <dbReference type="ARBA" id="ARBA00022723"/>
    </source>
</evidence>
<dbReference type="CDD" id="cd00429">
    <property type="entry name" value="RPE"/>
    <property type="match status" value="1"/>
</dbReference>
<comment type="cofactor">
    <cofactor evidence="3">
        <name>Co(2+)</name>
        <dbReference type="ChEBI" id="CHEBI:48828"/>
    </cofactor>
</comment>
<evidence type="ECO:0000256" key="1">
    <source>
        <dbReference type="ARBA" id="ARBA00001782"/>
    </source>
</evidence>
<keyword evidence="9 11" id="KW-0413">Isomerase</keyword>
<comment type="catalytic activity">
    <reaction evidence="1 11">
        <text>D-ribulose 5-phosphate = D-xylulose 5-phosphate</text>
        <dbReference type="Rhea" id="RHEA:13677"/>
        <dbReference type="ChEBI" id="CHEBI:57737"/>
        <dbReference type="ChEBI" id="CHEBI:58121"/>
        <dbReference type="EC" id="5.1.3.1"/>
    </reaction>
</comment>
<dbReference type="InterPro" id="IPR011060">
    <property type="entry name" value="RibuloseP-bd_barrel"/>
</dbReference>
<name>A0A0R1TMT5_9LACO</name>
<dbReference type="EC" id="5.1.3.1" evidence="7 10"/>
<dbReference type="GO" id="GO:0046872">
    <property type="term" value="F:metal ion binding"/>
    <property type="evidence" value="ECO:0007669"/>
    <property type="project" value="UniProtKB-KW"/>
</dbReference>
<dbReference type="AlphaFoldDB" id="A0A0R1TMT5"/>
<dbReference type="EMBL" id="AZFH01000069">
    <property type="protein sequence ID" value="KRL80106.1"/>
    <property type="molecule type" value="Genomic_DNA"/>
</dbReference>
<dbReference type="InterPro" id="IPR013785">
    <property type="entry name" value="Aldolase_TIM"/>
</dbReference>
<dbReference type="InterPro" id="IPR000056">
    <property type="entry name" value="Ribul_P_3_epim-like"/>
</dbReference>
<dbReference type="InterPro" id="IPR026019">
    <property type="entry name" value="Ribul_P_3_epim"/>
</dbReference>
<evidence type="ECO:0000256" key="4">
    <source>
        <dbReference type="ARBA" id="ARBA00001947"/>
    </source>
</evidence>
<keyword evidence="13" id="KW-0170">Cobalt</keyword>
<evidence type="ECO:0000256" key="10">
    <source>
        <dbReference type="NCBIfam" id="TIGR01163"/>
    </source>
</evidence>
<gene>
    <name evidence="15" type="ORF">FC36_GL000137</name>
</gene>
<feature type="binding site" evidence="13">
    <location>
        <position position="67"/>
    </location>
    <ligand>
        <name>a divalent metal cation</name>
        <dbReference type="ChEBI" id="CHEBI:60240"/>
    </ligand>
</feature>
<dbReference type="NCBIfam" id="NF004076">
    <property type="entry name" value="PRK05581.1-4"/>
    <property type="match status" value="1"/>
</dbReference>
<dbReference type="Proteomes" id="UP000051048">
    <property type="component" value="Unassembled WGS sequence"/>
</dbReference>
<dbReference type="GO" id="GO:0006098">
    <property type="term" value="P:pentose-phosphate shunt"/>
    <property type="evidence" value="ECO:0007669"/>
    <property type="project" value="UniProtKB-UniRule"/>
</dbReference>
<evidence type="ECO:0000256" key="11">
    <source>
        <dbReference type="PIRNR" id="PIRNR001461"/>
    </source>
</evidence>
<feature type="binding site" evidence="13">
    <location>
        <position position="176"/>
    </location>
    <ligand>
        <name>a divalent metal cation</name>
        <dbReference type="ChEBI" id="CHEBI:60240"/>
    </ligand>
</feature>
<dbReference type="NCBIfam" id="TIGR01163">
    <property type="entry name" value="rpe"/>
    <property type="match status" value="1"/>
</dbReference>
<dbReference type="GO" id="GO:0005975">
    <property type="term" value="P:carbohydrate metabolic process"/>
    <property type="evidence" value="ECO:0007669"/>
    <property type="project" value="InterPro"/>
</dbReference>
<feature type="binding site" evidence="14">
    <location>
        <position position="9"/>
    </location>
    <ligand>
        <name>substrate</name>
    </ligand>
</feature>
<dbReference type="STRING" id="1423740.FC36_GL000137"/>
<evidence type="ECO:0000256" key="14">
    <source>
        <dbReference type="PIRSR" id="PIRSR001461-3"/>
    </source>
</evidence>
<dbReference type="OrthoDB" id="1645589at2"/>
<feature type="binding site" evidence="13">
    <location>
        <position position="34"/>
    </location>
    <ligand>
        <name>a divalent metal cation</name>
        <dbReference type="ChEBI" id="CHEBI:60240"/>
    </ligand>
</feature>
<dbReference type="PROSITE" id="PS01086">
    <property type="entry name" value="RIBUL_P_3_EPIMER_2"/>
    <property type="match status" value="1"/>
</dbReference>
<evidence type="ECO:0000313" key="16">
    <source>
        <dbReference type="Proteomes" id="UP000051048"/>
    </source>
</evidence>
<feature type="binding site" evidence="13">
    <location>
        <position position="36"/>
    </location>
    <ligand>
        <name>a divalent metal cation</name>
        <dbReference type="ChEBI" id="CHEBI:60240"/>
    </ligand>
</feature>